<accession>A0ABS7RI85</accession>
<keyword evidence="4" id="KW-1133">Transmembrane helix</keyword>
<dbReference type="Pfam" id="PF00226">
    <property type="entry name" value="DnaJ"/>
    <property type="match status" value="1"/>
</dbReference>
<dbReference type="RefSeq" id="WP_221024377.1">
    <property type="nucleotide sequence ID" value="NZ_JAIEZQ010000001.1"/>
</dbReference>
<evidence type="ECO:0000313" key="6">
    <source>
        <dbReference type="EMBL" id="MBY9074736.1"/>
    </source>
</evidence>
<feature type="domain" description="J" evidence="5">
    <location>
        <begin position="4"/>
        <end position="65"/>
    </location>
</feature>
<organism evidence="6 7">
    <name type="scientific">Nocardioides jiangsuensis</name>
    <dbReference type="NCBI Taxonomy" id="2866161"/>
    <lineage>
        <taxon>Bacteria</taxon>
        <taxon>Bacillati</taxon>
        <taxon>Actinomycetota</taxon>
        <taxon>Actinomycetes</taxon>
        <taxon>Propionibacteriales</taxon>
        <taxon>Nocardioidaceae</taxon>
        <taxon>Nocardioides</taxon>
    </lineage>
</organism>
<dbReference type="SUPFAM" id="SSF46565">
    <property type="entry name" value="Chaperone J-domain"/>
    <property type="match status" value="1"/>
</dbReference>
<evidence type="ECO:0000313" key="7">
    <source>
        <dbReference type="Proteomes" id="UP000754710"/>
    </source>
</evidence>
<keyword evidence="7" id="KW-1185">Reference proteome</keyword>
<comment type="subcellular location">
    <subcellularLocation>
        <location evidence="1">Membrane</location>
    </subcellularLocation>
</comment>
<feature type="compositionally biased region" description="Low complexity" evidence="3">
    <location>
        <begin position="73"/>
        <end position="90"/>
    </location>
</feature>
<keyword evidence="2 4" id="KW-0472">Membrane</keyword>
<evidence type="ECO:0000256" key="1">
    <source>
        <dbReference type="ARBA" id="ARBA00004370"/>
    </source>
</evidence>
<dbReference type="PANTHER" id="PTHR37042:SF4">
    <property type="entry name" value="OUTER MEMBRANE PROTEIN RV1973"/>
    <property type="match status" value="1"/>
</dbReference>
<feature type="compositionally biased region" description="Basic and acidic residues" evidence="3">
    <location>
        <begin position="101"/>
        <end position="111"/>
    </location>
</feature>
<dbReference type="PANTHER" id="PTHR37042">
    <property type="entry name" value="OUTER MEMBRANE PROTEIN RV1973"/>
    <property type="match status" value="1"/>
</dbReference>
<reference evidence="6 7" key="1">
    <citation type="submission" date="2021-08" db="EMBL/GenBank/DDBJ databases">
        <title>Nocardioides bacterium WL0053 sp. nov., isolated from the sediment.</title>
        <authorList>
            <person name="Wang L."/>
            <person name="Zhang D."/>
            <person name="Zhang A."/>
        </authorList>
    </citation>
    <scope>NUCLEOTIDE SEQUENCE [LARGE SCALE GENOMIC DNA]</scope>
    <source>
        <strain evidence="6 7">WL0053</strain>
    </source>
</reference>
<dbReference type="InterPro" id="IPR001623">
    <property type="entry name" value="DnaJ_domain"/>
</dbReference>
<dbReference type="Gene3D" id="1.10.287.110">
    <property type="entry name" value="DnaJ domain"/>
    <property type="match status" value="1"/>
</dbReference>
<dbReference type="CDD" id="cd06257">
    <property type="entry name" value="DnaJ"/>
    <property type="match status" value="1"/>
</dbReference>
<proteinExistence type="predicted"/>
<feature type="transmembrane region" description="Helical" evidence="4">
    <location>
        <begin position="140"/>
        <end position="161"/>
    </location>
</feature>
<sequence>MNPTLYDILGVAPDASRDEVKHAWRDAAERFEPGSGGSTAQFRMFNEAAEVLLDPERRAEYDARLAAAEPRSGGTAVPPAALPTAPVPGASTATVTLTKADPADDRVEPSREPAPPVAADRVPDRTPGERETQKRGVPTVALVALAVITALVVGLAAYFAFEAKRAADYREALDRAPAAAERAAVAVLSYDYESLETDRDAAARFLTDDYEKTYVETFGLVEENAPDLKAQVEAQVLASSTMVVPTGDQDPDRVPVLLFVNQTTKSTANDGRPTTALNRVQLDMENVDGTWLVDGITSY</sequence>
<evidence type="ECO:0000259" key="5">
    <source>
        <dbReference type="PROSITE" id="PS50076"/>
    </source>
</evidence>
<protein>
    <submittedName>
        <fullName evidence="6">DnaJ domain-containing protein</fullName>
    </submittedName>
</protein>
<dbReference type="EMBL" id="JAIEZQ010000001">
    <property type="protein sequence ID" value="MBY9074736.1"/>
    <property type="molecule type" value="Genomic_DNA"/>
</dbReference>
<gene>
    <name evidence="6" type="ORF">K1X13_07890</name>
</gene>
<feature type="region of interest" description="Disordered" evidence="3">
    <location>
        <begin position="64"/>
        <end position="134"/>
    </location>
</feature>
<dbReference type="PROSITE" id="PS50076">
    <property type="entry name" value="DNAJ_2"/>
    <property type="match status" value="1"/>
</dbReference>
<dbReference type="PRINTS" id="PR00625">
    <property type="entry name" value="JDOMAIN"/>
</dbReference>
<dbReference type="InterPro" id="IPR036869">
    <property type="entry name" value="J_dom_sf"/>
</dbReference>
<evidence type="ECO:0000256" key="4">
    <source>
        <dbReference type="SAM" id="Phobius"/>
    </source>
</evidence>
<evidence type="ECO:0000256" key="2">
    <source>
        <dbReference type="ARBA" id="ARBA00023136"/>
    </source>
</evidence>
<keyword evidence="4" id="KW-0812">Transmembrane</keyword>
<name>A0ABS7RI85_9ACTN</name>
<feature type="compositionally biased region" description="Basic and acidic residues" evidence="3">
    <location>
        <begin position="121"/>
        <end position="134"/>
    </location>
</feature>
<comment type="caution">
    <text evidence="6">The sequence shown here is derived from an EMBL/GenBank/DDBJ whole genome shotgun (WGS) entry which is preliminary data.</text>
</comment>
<dbReference type="Proteomes" id="UP000754710">
    <property type="component" value="Unassembled WGS sequence"/>
</dbReference>
<dbReference type="SMART" id="SM00271">
    <property type="entry name" value="DnaJ"/>
    <property type="match status" value="1"/>
</dbReference>
<evidence type="ECO:0000256" key="3">
    <source>
        <dbReference type="SAM" id="MobiDB-lite"/>
    </source>
</evidence>